<name>A0A9D1L9L4_9FIRM</name>
<gene>
    <name evidence="1" type="ORF">IAD16_08185</name>
</gene>
<dbReference type="Proteomes" id="UP000824091">
    <property type="component" value="Unassembled WGS sequence"/>
</dbReference>
<evidence type="ECO:0000313" key="2">
    <source>
        <dbReference type="Proteomes" id="UP000824091"/>
    </source>
</evidence>
<dbReference type="GO" id="GO:0016791">
    <property type="term" value="F:phosphatase activity"/>
    <property type="evidence" value="ECO:0007669"/>
    <property type="project" value="TreeGrafter"/>
</dbReference>
<reference evidence="1" key="1">
    <citation type="submission" date="2020-10" db="EMBL/GenBank/DDBJ databases">
        <authorList>
            <person name="Gilroy R."/>
        </authorList>
    </citation>
    <scope>NUCLEOTIDE SEQUENCE</scope>
    <source>
        <strain evidence="1">11300</strain>
    </source>
</reference>
<evidence type="ECO:0000313" key="1">
    <source>
        <dbReference type="EMBL" id="HIU28342.1"/>
    </source>
</evidence>
<dbReference type="Gene3D" id="3.40.50.1000">
    <property type="entry name" value="HAD superfamily/HAD-like"/>
    <property type="match status" value="1"/>
</dbReference>
<organism evidence="1 2">
    <name type="scientific">Candidatus Fimisoma avicola</name>
    <dbReference type="NCBI Taxonomy" id="2840826"/>
    <lineage>
        <taxon>Bacteria</taxon>
        <taxon>Bacillati</taxon>
        <taxon>Bacillota</taxon>
        <taxon>Clostridia</taxon>
        <taxon>Eubacteriales</taxon>
        <taxon>Candidatus Fimisoma</taxon>
    </lineage>
</organism>
<dbReference type="PANTHER" id="PTHR10000">
    <property type="entry name" value="PHOSPHOSERINE PHOSPHATASE"/>
    <property type="match status" value="1"/>
</dbReference>
<dbReference type="SUPFAM" id="SSF56784">
    <property type="entry name" value="HAD-like"/>
    <property type="match status" value="1"/>
</dbReference>
<sequence>MEIKLIALDLDGTTLGKGAVLTDETKYTLEAAIERGVHVVIATGRTFSAVPEKVFAIKGLEYMINSNGAHVTRLKDKKIIYSNCPDGKAVEEIELFLRQHSRYPIEVFTQGQAYIDRKVYEDVRDNGSDYLDAGYIVGTRIPVDDIYSFLHEHRSQIENINVQFRDLDDKAAMKEKLSGFKEITVTTSTTHNLEIGGRTTSKADAIANLCKLLSISEENVMAVGDSPNDGAMIEAAGLGVAVANALDEVKEKADYITLSNNDNGVAYAIKKFVLEKTNTI</sequence>
<dbReference type="CDD" id="cd07516">
    <property type="entry name" value="HAD_Pase"/>
    <property type="match status" value="1"/>
</dbReference>
<dbReference type="InterPro" id="IPR036412">
    <property type="entry name" value="HAD-like_sf"/>
</dbReference>
<dbReference type="NCBIfam" id="TIGR01484">
    <property type="entry name" value="HAD-SF-IIB"/>
    <property type="match status" value="1"/>
</dbReference>
<dbReference type="Pfam" id="PF08282">
    <property type="entry name" value="Hydrolase_3"/>
    <property type="match status" value="1"/>
</dbReference>
<proteinExistence type="predicted"/>
<dbReference type="InterPro" id="IPR000150">
    <property type="entry name" value="Cof"/>
</dbReference>
<dbReference type="GO" id="GO:0000287">
    <property type="term" value="F:magnesium ion binding"/>
    <property type="evidence" value="ECO:0007669"/>
    <property type="project" value="TreeGrafter"/>
</dbReference>
<dbReference type="NCBIfam" id="TIGR00099">
    <property type="entry name" value="Cof-subfamily"/>
    <property type="match status" value="1"/>
</dbReference>
<dbReference type="InterPro" id="IPR023214">
    <property type="entry name" value="HAD_sf"/>
</dbReference>
<comment type="caution">
    <text evidence="1">The sequence shown here is derived from an EMBL/GenBank/DDBJ whole genome shotgun (WGS) entry which is preliminary data.</text>
</comment>
<dbReference type="SFLD" id="SFLDG01140">
    <property type="entry name" value="C2.B:_Phosphomannomutase_and_P"/>
    <property type="match status" value="1"/>
</dbReference>
<dbReference type="AlphaFoldDB" id="A0A9D1L9L4"/>
<dbReference type="EMBL" id="DVMO01000125">
    <property type="protein sequence ID" value="HIU28342.1"/>
    <property type="molecule type" value="Genomic_DNA"/>
</dbReference>
<dbReference type="SFLD" id="SFLDS00003">
    <property type="entry name" value="Haloacid_Dehalogenase"/>
    <property type="match status" value="1"/>
</dbReference>
<dbReference type="InterPro" id="IPR006379">
    <property type="entry name" value="HAD-SF_hydro_IIB"/>
</dbReference>
<reference evidence="1" key="2">
    <citation type="journal article" date="2021" name="PeerJ">
        <title>Extensive microbial diversity within the chicken gut microbiome revealed by metagenomics and culture.</title>
        <authorList>
            <person name="Gilroy R."/>
            <person name="Ravi A."/>
            <person name="Getino M."/>
            <person name="Pursley I."/>
            <person name="Horton D.L."/>
            <person name="Alikhan N.F."/>
            <person name="Baker D."/>
            <person name="Gharbi K."/>
            <person name="Hall N."/>
            <person name="Watson M."/>
            <person name="Adriaenssens E.M."/>
            <person name="Foster-Nyarko E."/>
            <person name="Jarju S."/>
            <person name="Secka A."/>
            <person name="Antonio M."/>
            <person name="Oren A."/>
            <person name="Chaudhuri R.R."/>
            <person name="La Ragione R."/>
            <person name="Hildebrand F."/>
            <person name="Pallen M.J."/>
        </authorList>
    </citation>
    <scope>NUCLEOTIDE SEQUENCE</scope>
    <source>
        <strain evidence="1">11300</strain>
    </source>
</reference>
<protein>
    <submittedName>
        <fullName evidence="1">HAD family phosphatase</fullName>
    </submittedName>
</protein>
<dbReference type="GO" id="GO:0005829">
    <property type="term" value="C:cytosol"/>
    <property type="evidence" value="ECO:0007669"/>
    <property type="project" value="TreeGrafter"/>
</dbReference>
<dbReference type="Gene3D" id="3.30.1240.10">
    <property type="match status" value="1"/>
</dbReference>
<dbReference type="PANTHER" id="PTHR10000:SF8">
    <property type="entry name" value="HAD SUPERFAMILY HYDROLASE-LIKE, TYPE 3"/>
    <property type="match status" value="1"/>
</dbReference>
<accession>A0A9D1L9L4</accession>